<evidence type="ECO:0000313" key="1">
    <source>
        <dbReference type="EMBL" id="TDL20811.1"/>
    </source>
</evidence>
<accession>A0A4Y7Q0G0</accession>
<evidence type="ECO:0000313" key="2">
    <source>
        <dbReference type="Proteomes" id="UP000294933"/>
    </source>
</evidence>
<organism evidence="1 2">
    <name type="scientific">Rickenella mellea</name>
    <dbReference type="NCBI Taxonomy" id="50990"/>
    <lineage>
        <taxon>Eukaryota</taxon>
        <taxon>Fungi</taxon>
        <taxon>Dikarya</taxon>
        <taxon>Basidiomycota</taxon>
        <taxon>Agaricomycotina</taxon>
        <taxon>Agaricomycetes</taxon>
        <taxon>Hymenochaetales</taxon>
        <taxon>Rickenellaceae</taxon>
        <taxon>Rickenella</taxon>
    </lineage>
</organism>
<dbReference type="OrthoDB" id="2322499at2759"/>
<protein>
    <submittedName>
        <fullName evidence="1">Uncharacterized protein</fullName>
    </submittedName>
</protein>
<proteinExistence type="predicted"/>
<gene>
    <name evidence="1" type="ORF">BD410DRAFT_804714</name>
</gene>
<dbReference type="EMBL" id="ML170185">
    <property type="protein sequence ID" value="TDL20811.1"/>
    <property type="molecule type" value="Genomic_DNA"/>
</dbReference>
<dbReference type="VEuPathDB" id="FungiDB:BD410DRAFT_804714"/>
<keyword evidence="2" id="KW-1185">Reference proteome</keyword>
<reference evidence="1 2" key="1">
    <citation type="submission" date="2018-06" db="EMBL/GenBank/DDBJ databases">
        <title>A transcriptomic atlas of mushroom development highlights an independent origin of complex multicellularity.</title>
        <authorList>
            <consortium name="DOE Joint Genome Institute"/>
            <person name="Krizsan K."/>
            <person name="Almasi E."/>
            <person name="Merenyi Z."/>
            <person name="Sahu N."/>
            <person name="Viragh M."/>
            <person name="Koszo T."/>
            <person name="Mondo S."/>
            <person name="Kiss B."/>
            <person name="Balint B."/>
            <person name="Kues U."/>
            <person name="Barry K."/>
            <person name="Hegedus J.C."/>
            <person name="Henrissat B."/>
            <person name="Johnson J."/>
            <person name="Lipzen A."/>
            <person name="Ohm R."/>
            <person name="Nagy I."/>
            <person name="Pangilinan J."/>
            <person name="Yan J."/>
            <person name="Xiong Y."/>
            <person name="Grigoriev I.V."/>
            <person name="Hibbett D.S."/>
            <person name="Nagy L.G."/>
        </authorList>
    </citation>
    <scope>NUCLEOTIDE SEQUENCE [LARGE SCALE GENOMIC DNA]</scope>
    <source>
        <strain evidence="1 2">SZMC22713</strain>
    </source>
</reference>
<dbReference type="AlphaFoldDB" id="A0A4Y7Q0G0"/>
<sequence length="265" mass="29675">MQCAWLNCFNSYKSTHPEMVLPSIQDFLALAEVRAVFKTPSAVPLSEESFGVMVVLIENWRKKATLEIADILKLPAKRNNSHRKNAVPQDLRLKTLELAITVFGCSVCLKRSRNTESLDYAPAEYMHYPWVMAHPCVTNEQINHALICPYEDSGNTWKRLSDRSAAKVKTITDCNGLDGDDTREASKEYWGCMFCRGSGVEPPPCSLNVARRHILYTAKTPLSSGPLSPGDSYFIPAASVCVKRKFSTVHWIEADSLANWSILFA</sequence>
<dbReference type="Proteomes" id="UP000294933">
    <property type="component" value="Unassembled WGS sequence"/>
</dbReference>
<name>A0A4Y7Q0G0_9AGAM</name>